<reference evidence="1 2" key="1">
    <citation type="journal article" date="2022" name="Plant J.">
        <title>Chromosome-level genome of Camellia lanceoleosa provides a valuable resource for understanding genome evolution and self-incompatibility.</title>
        <authorList>
            <person name="Gong W."/>
            <person name="Xiao S."/>
            <person name="Wang L."/>
            <person name="Liao Z."/>
            <person name="Chang Y."/>
            <person name="Mo W."/>
            <person name="Hu G."/>
            <person name="Li W."/>
            <person name="Zhao G."/>
            <person name="Zhu H."/>
            <person name="Hu X."/>
            <person name="Ji K."/>
            <person name="Xiang X."/>
            <person name="Song Q."/>
            <person name="Yuan D."/>
            <person name="Jin S."/>
            <person name="Zhang L."/>
        </authorList>
    </citation>
    <scope>NUCLEOTIDE SEQUENCE [LARGE SCALE GENOMIC DNA]</scope>
    <source>
        <strain evidence="1">SQ_2022a</strain>
    </source>
</reference>
<name>A0ACC0FIU0_9ERIC</name>
<organism evidence="1 2">
    <name type="scientific">Camellia lanceoleosa</name>
    <dbReference type="NCBI Taxonomy" id="1840588"/>
    <lineage>
        <taxon>Eukaryota</taxon>
        <taxon>Viridiplantae</taxon>
        <taxon>Streptophyta</taxon>
        <taxon>Embryophyta</taxon>
        <taxon>Tracheophyta</taxon>
        <taxon>Spermatophyta</taxon>
        <taxon>Magnoliopsida</taxon>
        <taxon>eudicotyledons</taxon>
        <taxon>Gunneridae</taxon>
        <taxon>Pentapetalae</taxon>
        <taxon>asterids</taxon>
        <taxon>Ericales</taxon>
        <taxon>Theaceae</taxon>
        <taxon>Camellia</taxon>
    </lineage>
</organism>
<protein>
    <submittedName>
        <fullName evidence="1">Uncharacterized protein</fullName>
    </submittedName>
</protein>
<dbReference type="EMBL" id="CM045771">
    <property type="protein sequence ID" value="KAI7988454.1"/>
    <property type="molecule type" value="Genomic_DNA"/>
</dbReference>
<evidence type="ECO:0000313" key="2">
    <source>
        <dbReference type="Proteomes" id="UP001060215"/>
    </source>
</evidence>
<dbReference type="Proteomes" id="UP001060215">
    <property type="component" value="Chromosome 14"/>
</dbReference>
<accession>A0ACC0FIU0</accession>
<gene>
    <name evidence="1" type="ORF">LOK49_LG13G00138</name>
</gene>
<sequence>MMKRGGGGGERELYYVFESGVVENVGVHVVYKEAEEQALSRVVYTTTLKKMIKEDHLNSKRLRLNSD</sequence>
<comment type="caution">
    <text evidence="1">The sequence shown here is derived from an EMBL/GenBank/DDBJ whole genome shotgun (WGS) entry which is preliminary data.</text>
</comment>
<keyword evidence="2" id="KW-1185">Reference proteome</keyword>
<evidence type="ECO:0000313" key="1">
    <source>
        <dbReference type="EMBL" id="KAI7988454.1"/>
    </source>
</evidence>
<proteinExistence type="predicted"/>